<dbReference type="AlphaFoldDB" id="M5GFA8"/>
<organism evidence="2 3">
    <name type="scientific">Dacryopinax primogenitus (strain DJM 731)</name>
    <name type="common">Brown rot fungus</name>
    <dbReference type="NCBI Taxonomy" id="1858805"/>
    <lineage>
        <taxon>Eukaryota</taxon>
        <taxon>Fungi</taxon>
        <taxon>Dikarya</taxon>
        <taxon>Basidiomycota</taxon>
        <taxon>Agaricomycotina</taxon>
        <taxon>Dacrymycetes</taxon>
        <taxon>Dacrymycetales</taxon>
        <taxon>Dacrymycetaceae</taxon>
        <taxon>Dacryopinax</taxon>
    </lineage>
</organism>
<dbReference type="InterPro" id="IPR029063">
    <property type="entry name" value="SAM-dependent_MTases_sf"/>
</dbReference>
<keyword evidence="3" id="KW-1185">Reference proteome</keyword>
<evidence type="ECO:0000313" key="3">
    <source>
        <dbReference type="Proteomes" id="UP000030653"/>
    </source>
</evidence>
<dbReference type="Pfam" id="PF13489">
    <property type="entry name" value="Methyltransf_23"/>
    <property type="match status" value="1"/>
</dbReference>
<keyword evidence="2" id="KW-0808">Transferase</keyword>
<evidence type="ECO:0000256" key="1">
    <source>
        <dbReference type="SAM" id="MobiDB-lite"/>
    </source>
</evidence>
<dbReference type="HOGENOM" id="CLU_010595_1_1_1"/>
<dbReference type="CDD" id="cd02440">
    <property type="entry name" value="AdoMet_MTases"/>
    <property type="match status" value="1"/>
</dbReference>
<dbReference type="Proteomes" id="UP000030653">
    <property type="component" value="Unassembled WGS sequence"/>
</dbReference>
<dbReference type="STRING" id="1858805.M5GFA8"/>
<dbReference type="SUPFAM" id="SSF53335">
    <property type="entry name" value="S-adenosyl-L-methionine-dependent methyltransferases"/>
    <property type="match status" value="1"/>
</dbReference>
<dbReference type="PANTHER" id="PTHR43591:SF24">
    <property type="entry name" value="2-METHOXY-6-POLYPRENYL-1,4-BENZOQUINOL METHYLASE, MITOCHONDRIAL"/>
    <property type="match status" value="1"/>
</dbReference>
<dbReference type="EMBL" id="JH795858">
    <property type="protein sequence ID" value="EJU03998.1"/>
    <property type="molecule type" value="Genomic_DNA"/>
</dbReference>
<dbReference type="RefSeq" id="XP_040630892.1">
    <property type="nucleotide sequence ID" value="XM_040772039.1"/>
</dbReference>
<feature type="compositionally biased region" description="Polar residues" evidence="1">
    <location>
        <begin position="1"/>
        <end position="13"/>
    </location>
</feature>
<dbReference type="Gene3D" id="3.40.50.150">
    <property type="entry name" value="Vaccinia Virus protein VP39"/>
    <property type="match status" value="1"/>
</dbReference>
<sequence>MAVTNTNPTSSVMLDQPLVSGDRQYHNTDEPYTLPSSKDEIEDWRLNVQHYGIKDYFGGNNCGAAWPVHPKKILEIGSGNGVWAREVCEQFPEAEVVGVDMIDGVKNKPSNLTFQLLNFVKDAWPFAPGSFDIVHCRFVAMHIPNFEKLLDKAIEATAPGGILMFEDQDQELRAEGKPVPHPAHLGFAIFHGFCDTVNVNPRPGPLFAPLIMASRQFAETHETVVPAPVAAWSEDKKLHAIGESIRHGITGSARGLNEKLFQYGMTKDIVEGMIKEIENPKNKLYMDQYFVWARKKRSCL</sequence>
<dbReference type="OMA" id="MANMDEW"/>
<dbReference type="GeneID" id="63687101"/>
<dbReference type="OrthoDB" id="506498at2759"/>
<accession>M5GFA8</accession>
<feature type="region of interest" description="Disordered" evidence="1">
    <location>
        <begin position="1"/>
        <end position="36"/>
    </location>
</feature>
<name>M5GFA8_DACPD</name>
<proteinExistence type="predicted"/>
<dbReference type="GO" id="GO:0032259">
    <property type="term" value="P:methylation"/>
    <property type="evidence" value="ECO:0007669"/>
    <property type="project" value="UniProtKB-KW"/>
</dbReference>
<gene>
    <name evidence="2" type="ORF">DACRYDRAFT_20692</name>
</gene>
<evidence type="ECO:0000313" key="2">
    <source>
        <dbReference type="EMBL" id="EJU03998.1"/>
    </source>
</evidence>
<dbReference type="PANTHER" id="PTHR43591">
    <property type="entry name" value="METHYLTRANSFERASE"/>
    <property type="match status" value="1"/>
</dbReference>
<reference evidence="2 3" key="1">
    <citation type="journal article" date="2012" name="Science">
        <title>The Paleozoic origin of enzymatic lignin decomposition reconstructed from 31 fungal genomes.</title>
        <authorList>
            <person name="Floudas D."/>
            <person name="Binder M."/>
            <person name="Riley R."/>
            <person name="Barry K."/>
            <person name="Blanchette R.A."/>
            <person name="Henrissat B."/>
            <person name="Martinez A.T."/>
            <person name="Otillar R."/>
            <person name="Spatafora J.W."/>
            <person name="Yadav J.S."/>
            <person name="Aerts A."/>
            <person name="Benoit I."/>
            <person name="Boyd A."/>
            <person name="Carlson A."/>
            <person name="Copeland A."/>
            <person name="Coutinho P.M."/>
            <person name="de Vries R.P."/>
            <person name="Ferreira P."/>
            <person name="Findley K."/>
            <person name="Foster B."/>
            <person name="Gaskell J."/>
            <person name="Glotzer D."/>
            <person name="Gorecki P."/>
            <person name="Heitman J."/>
            <person name="Hesse C."/>
            <person name="Hori C."/>
            <person name="Igarashi K."/>
            <person name="Jurgens J.A."/>
            <person name="Kallen N."/>
            <person name="Kersten P."/>
            <person name="Kohler A."/>
            <person name="Kuees U."/>
            <person name="Kumar T.K.A."/>
            <person name="Kuo A."/>
            <person name="LaButti K."/>
            <person name="Larrondo L.F."/>
            <person name="Lindquist E."/>
            <person name="Ling A."/>
            <person name="Lombard V."/>
            <person name="Lucas S."/>
            <person name="Lundell T."/>
            <person name="Martin R."/>
            <person name="McLaughlin D.J."/>
            <person name="Morgenstern I."/>
            <person name="Morin E."/>
            <person name="Murat C."/>
            <person name="Nagy L.G."/>
            <person name="Nolan M."/>
            <person name="Ohm R.A."/>
            <person name="Patyshakuliyeva A."/>
            <person name="Rokas A."/>
            <person name="Ruiz-Duenas F.J."/>
            <person name="Sabat G."/>
            <person name="Salamov A."/>
            <person name="Samejima M."/>
            <person name="Schmutz J."/>
            <person name="Slot J.C."/>
            <person name="St John F."/>
            <person name="Stenlid J."/>
            <person name="Sun H."/>
            <person name="Sun S."/>
            <person name="Syed K."/>
            <person name="Tsang A."/>
            <person name="Wiebenga A."/>
            <person name="Young D."/>
            <person name="Pisabarro A."/>
            <person name="Eastwood D.C."/>
            <person name="Martin F."/>
            <person name="Cullen D."/>
            <person name="Grigoriev I.V."/>
            <person name="Hibbett D.S."/>
        </authorList>
    </citation>
    <scope>NUCLEOTIDE SEQUENCE [LARGE SCALE GENOMIC DNA]</scope>
    <source>
        <strain evidence="2 3">DJM-731 SS1</strain>
    </source>
</reference>
<dbReference type="GO" id="GO:0008168">
    <property type="term" value="F:methyltransferase activity"/>
    <property type="evidence" value="ECO:0007669"/>
    <property type="project" value="UniProtKB-KW"/>
</dbReference>
<protein>
    <submittedName>
        <fullName evidence="2">S-adenosyl-L-methionine-dependent methyltransferase</fullName>
    </submittedName>
</protein>
<keyword evidence="2" id="KW-0489">Methyltransferase</keyword>